<organism evidence="1 2">
    <name type="scientific">Hypothenemus hampei</name>
    <name type="common">Coffee berry borer</name>
    <dbReference type="NCBI Taxonomy" id="57062"/>
    <lineage>
        <taxon>Eukaryota</taxon>
        <taxon>Metazoa</taxon>
        <taxon>Ecdysozoa</taxon>
        <taxon>Arthropoda</taxon>
        <taxon>Hexapoda</taxon>
        <taxon>Insecta</taxon>
        <taxon>Pterygota</taxon>
        <taxon>Neoptera</taxon>
        <taxon>Endopterygota</taxon>
        <taxon>Coleoptera</taxon>
        <taxon>Polyphaga</taxon>
        <taxon>Cucujiformia</taxon>
        <taxon>Curculionidae</taxon>
        <taxon>Scolytinae</taxon>
        <taxon>Hypothenemus</taxon>
    </lineage>
</organism>
<protein>
    <recommendedName>
        <fullName evidence="3">Transposase</fullName>
    </recommendedName>
</protein>
<evidence type="ECO:0000313" key="2">
    <source>
        <dbReference type="Proteomes" id="UP001566132"/>
    </source>
</evidence>
<comment type="caution">
    <text evidence="1">The sequence shown here is derived from an EMBL/GenBank/DDBJ whole genome shotgun (WGS) entry which is preliminary data.</text>
</comment>
<accession>A0ABD1FAC4</accession>
<proteinExistence type="predicted"/>
<dbReference type="Proteomes" id="UP001566132">
    <property type="component" value="Unassembled WGS sequence"/>
</dbReference>
<gene>
    <name evidence="1" type="ORF">ABEB36_000135</name>
</gene>
<reference evidence="1 2" key="1">
    <citation type="submission" date="2024-05" db="EMBL/GenBank/DDBJ databases">
        <title>Genetic variation in Jamaican populations of the coffee berry borer (Hypothenemus hampei).</title>
        <authorList>
            <person name="Errbii M."/>
            <person name="Myrie A."/>
        </authorList>
    </citation>
    <scope>NUCLEOTIDE SEQUENCE [LARGE SCALE GENOMIC DNA]</scope>
    <source>
        <strain evidence="1">JA-Hopewell-2020-01-JO</strain>
        <tissue evidence="1">Whole body</tissue>
    </source>
</reference>
<keyword evidence="2" id="KW-1185">Reference proteome</keyword>
<dbReference type="AlphaFoldDB" id="A0ABD1FAC4"/>
<dbReference type="EMBL" id="JBDJPC010000001">
    <property type="protein sequence ID" value="KAL1516216.1"/>
    <property type="molecule type" value="Genomic_DNA"/>
</dbReference>
<evidence type="ECO:0008006" key="3">
    <source>
        <dbReference type="Google" id="ProtNLM"/>
    </source>
</evidence>
<sequence>MPKPLSRASKELVASLIRYFEKEKDAGGPLLPLTAVRERVATALNLNISTVSTISKAVKNNEVLSSPKKKKPRSKTVTNRNTLDETAVRNVIYEMYEAKQNITLKTLHQKLKDRMLFSGCQSSLHTLLKELGFKWQKDNPRRGLMELPDILAMKQDLLLVQN</sequence>
<name>A0ABD1FAC4_HYPHA</name>
<evidence type="ECO:0000313" key="1">
    <source>
        <dbReference type="EMBL" id="KAL1516216.1"/>
    </source>
</evidence>